<keyword evidence="4" id="KW-1185">Reference proteome</keyword>
<feature type="region of interest" description="Disordered" evidence="1">
    <location>
        <begin position="48"/>
        <end position="98"/>
    </location>
</feature>
<dbReference type="Proteomes" id="UP001212326">
    <property type="component" value="Chromosome"/>
</dbReference>
<organism evidence="3 4">
    <name type="scientific">Streptomyces camelliae</name>
    <dbReference type="NCBI Taxonomy" id="3004093"/>
    <lineage>
        <taxon>Bacteria</taxon>
        <taxon>Bacillati</taxon>
        <taxon>Actinomycetota</taxon>
        <taxon>Actinomycetes</taxon>
        <taxon>Kitasatosporales</taxon>
        <taxon>Streptomycetaceae</taxon>
        <taxon>Streptomyces</taxon>
    </lineage>
</organism>
<name>A0ABY7P4P7_9ACTN</name>
<evidence type="ECO:0000313" key="4">
    <source>
        <dbReference type="Proteomes" id="UP001212326"/>
    </source>
</evidence>
<feature type="chain" id="PRO_5045347352" description="Secreted protein" evidence="2">
    <location>
        <begin position="43"/>
        <end position="121"/>
    </location>
</feature>
<feature type="signal peptide" evidence="2">
    <location>
        <begin position="1"/>
        <end position="42"/>
    </location>
</feature>
<gene>
    <name evidence="3" type="ORF">O1G22_21820</name>
</gene>
<evidence type="ECO:0000313" key="3">
    <source>
        <dbReference type="EMBL" id="WBO65280.1"/>
    </source>
</evidence>
<evidence type="ECO:0000256" key="1">
    <source>
        <dbReference type="SAM" id="MobiDB-lite"/>
    </source>
</evidence>
<dbReference type="RefSeq" id="WP_270082872.1">
    <property type="nucleotide sequence ID" value="NZ_CP115300.1"/>
</dbReference>
<proteinExistence type="predicted"/>
<dbReference type="EMBL" id="CP115300">
    <property type="protein sequence ID" value="WBO65280.1"/>
    <property type="molecule type" value="Genomic_DNA"/>
</dbReference>
<keyword evidence="2" id="KW-0732">Signal</keyword>
<sequence length="121" mass="12937">MSRTPRRPRSHDRPRSRAWLRSRTWLRVLVLLLALWVPAAQAQALAAPASGVAAGTFEHDGTDGADVPDALVRPPARAVHKADVPERPAPLPGPAPARPGIRACPAAPYAAPLLRTVVLRC</sequence>
<reference evidence="3 4" key="1">
    <citation type="submission" date="2022-12" db="EMBL/GenBank/DDBJ databases">
        <authorList>
            <person name="Mo P."/>
        </authorList>
    </citation>
    <scope>NUCLEOTIDE SEQUENCE [LARGE SCALE GENOMIC DNA]</scope>
    <source>
        <strain evidence="3 4">HUAS 2-6</strain>
    </source>
</reference>
<feature type="compositionally biased region" description="Pro residues" evidence="1">
    <location>
        <begin position="87"/>
        <end position="97"/>
    </location>
</feature>
<accession>A0ABY7P4P7</accession>
<evidence type="ECO:0008006" key="5">
    <source>
        <dbReference type="Google" id="ProtNLM"/>
    </source>
</evidence>
<protein>
    <recommendedName>
        <fullName evidence="5">Secreted protein</fullName>
    </recommendedName>
</protein>
<evidence type="ECO:0000256" key="2">
    <source>
        <dbReference type="SAM" id="SignalP"/>
    </source>
</evidence>